<reference evidence="1" key="1">
    <citation type="journal article" date="2023" name="G3 (Bethesda)">
        <title>A reference genome for the long-term kleptoplast-retaining sea slug Elysia crispata morphotype clarki.</title>
        <authorList>
            <person name="Eastman K.E."/>
            <person name="Pendleton A.L."/>
            <person name="Shaikh M.A."/>
            <person name="Suttiyut T."/>
            <person name="Ogas R."/>
            <person name="Tomko P."/>
            <person name="Gavelis G."/>
            <person name="Widhalm J.R."/>
            <person name="Wisecaver J.H."/>
        </authorList>
    </citation>
    <scope>NUCLEOTIDE SEQUENCE</scope>
    <source>
        <strain evidence="1">ECLA1</strain>
    </source>
</reference>
<dbReference type="Proteomes" id="UP001283361">
    <property type="component" value="Unassembled WGS sequence"/>
</dbReference>
<dbReference type="AlphaFoldDB" id="A0AAE1DRE3"/>
<protein>
    <submittedName>
        <fullName evidence="1">Uncharacterized protein</fullName>
    </submittedName>
</protein>
<evidence type="ECO:0000313" key="2">
    <source>
        <dbReference type="Proteomes" id="UP001283361"/>
    </source>
</evidence>
<evidence type="ECO:0000313" key="1">
    <source>
        <dbReference type="EMBL" id="KAK3780286.1"/>
    </source>
</evidence>
<accession>A0AAE1DRE3</accession>
<dbReference type="EMBL" id="JAWDGP010002748">
    <property type="protein sequence ID" value="KAK3780286.1"/>
    <property type="molecule type" value="Genomic_DNA"/>
</dbReference>
<name>A0AAE1DRE3_9GAST</name>
<comment type="caution">
    <text evidence="1">The sequence shown here is derived from an EMBL/GenBank/DDBJ whole genome shotgun (WGS) entry which is preliminary data.</text>
</comment>
<gene>
    <name evidence="1" type="ORF">RRG08_006192</name>
</gene>
<organism evidence="1 2">
    <name type="scientific">Elysia crispata</name>
    <name type="common">lettuce slug</name>
    <dbReference type="NCBI Taxonomy" id="231223"/>
    <lineage>
        <taxon>Eukaryota</taxon>
        <taxon>Metazoa</taxon>
        <taxon>Spiralia</taxon>
        <taxon>Lophotrochozoa</taxon>
        <taxon>Mollusca</taxon>
        <taxon>Gastropoda</taxon>
        <taxon>Heterobranchia</taxon>
        <taxon>Euthyneura</taxon>
        <taxon>Panpulmonata</taxon>
        <taxon>Sacoglossa</taxon>
        <taxon>Placobranchoidea</taxon>
        <taxon>Plakobranchidae</taxon>
        <taxon>Elysia</taxon>
    </lineage>
</organism>
<keyword evidence="2" id="KW-1185">Reference proteome</keyword>
<proteinExistence type="predicted"/>
<sequence>MADQSEARINNRKTCIPRTTFYQAPLVRLQHRYITVHNVKPVISLEVGTWPALGLLVGTRTRICYPLVALTIDFDHVTSRCL</sequence>